<dbReference type="InterPro" id="IPR025421">
    <property type="entry name" value="DUF4148"/>
</dbReference>
<comment type="caution">
    <text evidence="3">The sequence shown here is derived from an EMBL/GenBank/DDBJ whole genome shotgun (WGS) entry which is preliminary data.</text>
</comment>
<dbReference type="EMBL" id="JAPMXC010000011">
    <property type="protein sequence ID" value="MCY0389701.1"/>
    <property type="molecule type" value="Genomic_DNA"/>
</dbReference>
<sequence length="102" mass="10502">MKKILIPAAFAVAALTLSGVASAQDNNNVTTRSQVNANLVQFTQAGYTRAGDQTQYPNNMLQAEANIPGNDQSYGGSASGSSYSGTRGGSMGGANWQSVTKP</sequence>
<dbReference type="RefSeq" id="WP_267849626.1">
    <property type="nucleotide sequence ID" value="NZ_JAPMXC010000011.1"/>
</dbReference>
<evidence type="ECO:0000313" key="4">
    <source>
        <dbReference type="Proteomes" id="UP001082899"/>
    </source>
</evidence>
<dbReference type="Pfam" id="PF13663">
    <property type="entry name" value="DUF4148"/>
    <property type="match status" value="1"/>
</dbReference>
<keyword evidence="4" id="KW-1185">Reference proteome</keyword>
<proteinExistence type="predicted"/>
<keyword evidence="2" id="KW-0732">Signal</keyword>
<feature type="signal peptide" evidence="2">
    <location>
        <begin position="1"/>
        <end position="23"/>
    </location>
</feature>
<evidence type="ECO:0000256" key="2">
    <source>
        <dbReference type="SAM" id="SignalP"/>
    </source>
</evidence>
<evidence type="ECO:0000256" key="1">
    <source>
        <dbReference type="SAM" id="MobiDB-lite"/>
    </source>
</evidence>
<organism evidence="3 4">
    <name type="scientific">Robbsia betulipollinis</name>
    <dbReference type="NCBI Taxonomy" id="2981849"/>
    <lineage>
        <taxon>Bacteria</taxon>
        <taxon>Pseudomonadati</taxon>
        <taxon>Pseudomonadota</taxon>
        <taxon>Betaproteobacteria</taxon>
        <taxon>Burkholderiales</taxon>
        <taxon>Burkholderiaceae</taxon>
        <taxon>Robbsia</taxon>
    </lineage>
</organism>
<feature type="compositionally biased region" description="Low complexity" evidence="1">
    <location>
        <begin position="73"/>
        <end position="85"/>
    </location>
</feature>
<gene>
    <name evidence="3" type="ORF">OVY01_21385</name>
</gene>
<accession>A0ABT3ZT09</accession>
<evidence type="ECO:0000313" key="3">
    <source>
        <dbReference type="EMBL" id="MCY0389701.1"/>
    </source>
</evidence>
<dbReference type="Proteomes" id="UP001082899">
    <property type="component" value="Unassembled WGS sequence"/>
</dbReference>
<reference evidence="3" key="1">
    <citation type="submission" date="2022-11" db="EMBL/GenBank/DDBJ databases">
        <title>Robbsia betulipollinis sp. nov., isolated from pollen of birch (Betula pendula).</title>
        <authorList>
            <person name="Shi H."/>
            <person name="Ambika Manirajan B."/>
            <person name="Ratering S."/>
            <person name="Geissler-Plaum R."/>
            <person name="Schnell S."/>
        </authorList>
    </citation>
    <scope>NUCLEOTIDE SEQUENCE</scope>
    <source>
        <strain evidence="3">Bb-Pol-6</strain>
    </source>
</reference>
<feature type="region of interest" description="Disordered" evidence="1">
    <location>
        <begin position="64"/>
        <end position="102"/>
    </location>
</feature>
<feature type="chain" id="PRO_5045996766" evidence="2">
    <location>
        <begin position="24"/>
        <end position="102"/>
    </location>
</feature>
<name>A0ABT3ZT09_9BURK</name>
<protein>
    <submittedName>
        <fullName evidence="3">DUF4148 domain-containing protein</fullName>
    </submittedName>
</protein>